<evidence type="ECO:0000313" key="3">
    <source>
        <dbReference type="Proteomes" id="UP000095706"/>
    </source>
</evidence>
<reference evidence="2 3" key="1">
    <citation type="submission" date="2015-09" db="EMBL/GenBank/DDBJ databases">
        <authorList>
            <consortium name="Pathogen Informatics"/>
        </authorList>
    </citation>
    <scope>NUCLEOTIDE SEQUENCE [LARGE SCALE GENOMIC DNA]</scope>
    <source>
        <strain evidence="2 3">2789STDY5608849</strain>
    </source>
</reference>
<protein>
    <submittedName>
        <fullName evidence="2">Domain of uncharacterized function (DUF362)</fullName>
    </submittedName>
</protein>
<organism evidence="2 3">
    <name type="scientific">Fusicatenibacter saccharivorans</name>
    <dbReference type="NCBI Taxonomy" id="1150298"/>
    <lineage>
        <taxon>Bacteria</taxon>
        <taxon>Bacillati</taxon>
        <taxon>Bacillota</taxon>
        <taxon>Clostridia</taxon>
        <taxon>Lachnospirales</taxon>
        <taxon>Lachnospiraceae</taxon>
        <taxon>Fusicatenibacter</taxon>
    </lineage>
</organism>
<dbReference type="EMBL" id="CYYV01000006">
    <property type="protein sequence ID" value="CUO17759.1"/>
    <property type="molecule type" value="Genomic_DNA"/>
</dbReference>
<evidence type="ECO:0000313" key="2">
    <source>
        <dbReference type="EMBL" id="CUO17759.1"/>
    </source>
</evidence>
<gene>
    <name evidence="2" type="ORF">ERS852406_01425</name>
</gene>
<name>A0A174D0B0_9FIRM</name>
<dbReference type="AlphaFoldDB" id="A0A174D0B0"/>
<dbReference type="RefSeq" id="WP_055227320.1">
    <property type="nucleotide sequence ID" value="NZ_CYYV01000006.1"/>
</dbReference>
<dbReference type="Proteomes" id="UP000095706">
    <property type="component" value="Unassembled WGS sequence"/>
</dbReference>
<feature type="domain" description="DUF362" evidence="1">
    <location>
        <begin position="38"/>
        <end position="230"/>
    </location>
</feature>
<evidence type="ECO:0000259" key="1">
    <source>
        <dbReference type="Pfam" id="PF04015"/>
    </source>
</evidence>
<accession>A0A174D0B0</accession>
<dbReference type="Pfam" id="PF04015">
    <property type="entry name" value="DUF362"/>
    <property type="match status" value="1"/>
</dbReference>
<dbReference type="InterPro" id="IPR007160">
    <property type="entry name" value="DUF362"/>
</dbReference>
<proteinExistence type="predicted"/>
<sequence>MNKNEIIQIQGMEYKEMTKQLLNKCALATLIPSKVSLIGIKPNLVAPVPAEFGGTTHPEVVAGIIEYLQENGFTNLQIMEGSWVGDKTEESFEVCGYRMLSEQYSVPLIDAQKEKSMPVQCGDMELQICECAKKVDFMINVPVMKGHCQTKITCALKNMKGLLPNKEKRHFHAMGLHRPIAHLGLGIHQDFILVDNICGDLDFEDGGNPFIMNRLFAGLDPVLIDAYVCEELHYKPEDVPYVKMAEELGVGSADLTRLSIRQIGEIGEKRVIPEKRKIVELRDAVEEVESCSACYGYLIPALDRLKEEGLLQELHEKICIGQGYRGKSGALGVGSCTSGFACNLKGCPPTDEQMYEFLKQYIATRRKTEAEK</sequence>